<dbReference type="NCBIfam" id="NF008746">
    <property type="entry name" value="PRK11779.1"/>
    <property type="match status" value="1"/>
</dbReference>
<evidence type="ECO:0000256" key="2">
    <source>
        <dbReference type="ARBA" id="ARBA00012108"/>
    </source>
</evidence>
<dbReference type="Gene3D" id="3.30.1520.20">
    <property type="entry name" value="Exonuclease ExoI, domain 2"/>
    <property type="match status" value="1"/>
</dbReference>
<dbReference type="RefSeq" id="WP_126824887.1">
    <property type="nucleotide sequence ID" value="NZ_PIQG01000001.1"/>
</dbReference>
<dbReference type="InterPro" id="IPR012337">
    <property type="entry name" value="RNaseH-like_sf"/>
</dbReference>
<feature type="binding site" evidence="14">
    <location>
        <position position="161"/>
    </location>
    <ligand>
        <name>substrate</name>
    </ligand>
</feature>
<dbReference type="CDD" id="cd06138">
    <property type="entry name" value="ExoI_N"/>
    <property type="match status" value="1"/>
</dbReference>
<dbReference type="Pfam" id="PF00929">
    <property type="entry name" value="RNase_T"/>
    <property type="match status" value="1"/>
</dbReference>
<proteinExistence type="predicted"/>
<evidence type="ECO:0000256" key="15">
    <source>
        <dbReference type="PIRSR" id="PIRSR000977-2"/>
    </source>
</evidence>
<dbReference type="GO" id="GO:0046872">
    <property type="term" value="F:metal ion binding"/>
    <property type="evidence" value="ECO:0007669"/>
    <property type="project" value="UniProtKB-KW"/>
</dbReference>
<dbReference type="InterPro" id="IPR034747">
    <property type="entry name" value="EXOI_SH3"/>
</dbReference>
<evidence type="ECO:0000256" key="13">
    <source>
        <dbReference type="PIRNR" id="PIRNR000977"/>
    </source>
</evidence>
<keyword evidence="6 13" id="KW-0227">DNA damage</keyword>
<comment type="caution">
    <text evidence="18">The sequence shown here is derived from an EMBL/GenBank/DDBJ whole genome shotgun (WGS) entry which is preliminary data.</text>
</comment>
<dbReference type="InterPro" id="IPR023607">
    <property type="entry name" value="Exodeoxyribonuclease_I"/>
</dbReference>
<dbReference type="Pfam" id="PF08411">
    <property type="entry name" value="ExoI_SH3"/>
    <property type="match status" value="1"/>
</dbReference>
<evidence type="ECO:0000256" key="9">
    <source>
        <dbReference type="ARBA" id="ARBA00022842"/>
    </source>
</evidence>
<evidence type="ECO:0000256" key="1">
    <source>
        <dbReference type="ARBA" id="ARBA00000563"/>
    </source>
</evidence>
<dbReference type="PROSITE" id="PS51784">
    <property type="entry name" value="EXOI_SH3"/>
    <property type="match status" value="1"/>
</dbReference>
<dbReference type="Gene3D" id="1.10.287.1240">
    <property type="match status" value="1"/>
</dbReference>
<dbReference type="InterPro" id="IPR038649">
    <property type="entry name" value="EXOI_SH3_sf"/>
</dbReference>
<evidence type="ECO:0000256" key="7">
    <source>
        <dbReference type="ARBA" id="ARBA00022801"/>
    </source>
</evidence>
<keyword evidence="19" id="KW-1185">Reference proteome</keyword>
<dbReference type="Proteomes" id="UP000288279">
    <property type="component" value="Unassembled WGS sequence"/>
</dbReference>
<gene>
    <name evidence="18" type="ORF">CWI83_01770</name>
</gene>
<keyword evidence="5 15" id="KW-0479">Metal-binding</keyword>
<keyword evidence="4 13" id="KW-0540">Nuclease</keyword>
<evidence type="ECO:0000256" key="8">
    <source>
        <dbReference type="ARBA" id="ARBA00022839"/>
    </source>
</evidence>
<evidence type="ECO:0000256" key="10">
    <source>
        <dbReference type="ARBA" id="ARBA00023125"/>
    </source>
</evidence>
<dbReference type="PIRSF" id="PIRSF000977">
    <property type="entry name" value="Exodeoxyribonuclease_I"/>
    <property type="match status" value="1"/>
</dbReference>
<dbReference type="Gene3D" id="1.20.1280.70">
    <property type="entry name" value="Exonuclease ExoI, domain 3"/>
    <property type="match status" value="1"/>
</dbReference>
<protein>
    <recommendedName>
        <fullName evidence="3 13">Exodeoxyribonuclease I</fullName>
        <ecNumber evidence="2 13">3.1.11.1</ecNumber>
    </recommendedName>
</protein>
<comment type="cofactor">
    <cofactor evidence="15">
        <name>Mg(2+)</name>
        <dbReference type="ChEBI" id="CHEBI:18420"/>
    </cofactor>
    <text evidence="15">Binds 2 Mg(2+) ions per monomer.</text>
</comment>
<evidence type="ECO:0000313" key="19">
    <source>
        <dbReference type="Proteomes" id="UP000288279"/>
    </source>
</evidence>
<dbReference type="InterPro" id="IPR013520">
    <property type="entry name" value="Ribonucl_H"/>
</dbReference>
<dbReference type="InterPro" id="IPR022894">
    <property type="entry name" value="Oligoribonuclease"/>
</dbReference>
<dbReference type="OrthoDB" id="9763470at2"/>
<keyword evidence="11 13" id="KW-0234">DNA repair</keyword>
<reference evidence="18 19" key="1">
    <citation type="journal article" date="2011" name="Front. Microbiol.">
        <title>Genomic signatures of strain selection and enhancement in Bacillus atrophaeus var. globigii, a historical biowarfare simulant.</title>
        <authorList>
            <person name="Gibbons H.S."/>
            <person name="Broomall S.M."/>
            <person name="McNew L.A."/>
            <person name="Daligault H."/>
            <person name="Chapman C."/>
            <person name="Bruce D."/>
            <person name="Karavis M."/>
            <person name="Krepps M."/>
            <person name="McGregor P.A."/>
            <person name="Hong C."/>
            <person name="Park K.H."/>
            <person name="Akmal A."/>
            <person name="Feldman A."/>
            <person name="Lin J.S."/>
            <person name="Chang W.E."/>
            <person name="Higgs B.W."/>
            <person name="Demirev P."/>
            <person name="Lindquist J."/>
            <person name="Liem A."/>
            <person name="Fochler E."/>
            <person name="Read T.D."/>
            <person name="Tapia R."/>
            <person name="Johnson S."/>
            <person name="Bishop-Lilly K.A."/>
            <person name="Detter C."/>
            <person name="Han C."/>
            <person name="Sozhamannan S."/>
            <person name="Rosenzweig C.N."/>
            <person name="Skowronski E.W."/>
        </authorList>
    </citation>
    <scope>NUCLEOTIDE SEQUENCE [LARGE SCALE GENOMIC DNA]</scope>
    <source>
        <strain evidence="18 19">PIT1</strain>
    </source>
</reference>
<evidence type="ECO:0000256" key="14">
    <source>
        <dbReference type="PIRSR" id="PIRSR000977-1"/>
    </source>
</evidence>
<comment type="catalytic activity">
    <reaction evidence="1 13">
        <text>Exonucleolytic cleavage in the 3'- to 5'-direction to yield nucleoside 5'-phosphates.</text>
        <dbReference type="EC" id="3.1.11.1"/>
    </reaction>
</comment>
<feature type="binding site" evidence="15">
    <location>
        <position position="13"/>
    </location>
    <ligand>
        <name>Mg(2+)</name>
        <dbReference type="ChEBI" id="CHEBI:18420"/>
        <label>2</label>
    </ligand>
</feature>
<dbReference type="InterPro" id="IPR013620">
    <property type="entry name" value="Exonuc_1_SH3"/>
</dbReference>
<keyword evidence="8 13" id="KW-0269">Exonuclease</keyword>
<evidence type="ECO:0000256" key="3">
    <source>
        <dbReference type="ARBA" id="ARBA00019900"/>
    </source>
</evidence>
<dbReference type="SUPFAM" id="SSF53098">
    <property type="entry name" value="Ribonuclease H-like"/>
    <property type="match status" value="1"/>
</dbReference>
<dbReference type="AlphaFoldDB" id="A0A432ZN01"/>
<evidence type="ECO:0000256" key="6">
    <source>
        <dbReference type="ARBA" id="ARBA00022763"/>
    </source>
</evidence>
<keyword evidence="10" id="KW-0238">DNA-binding</keyword>
<dbReference type="GO" id="GO:0006281">
    <property type="term" value="P:DNA repair"/>
    <property type="evidence" value="ECO:0007669"/>
    <property type="project" value="UniProtKB-KW"/>
</dbReference>
<feature type="binding site" evidence="15">
    <location>
        <position position="182"/>
    </location>
    <ligand>
        <name>Mg(2+)</name>
        <dbReference type="ChEBI" id="CHEBI:18420"/>
        <label>2</label>
    </ligand>
</feature>
<feature type="binding site" evidence="15">
    <location>
        <position position="11"/>
    </location>
    <ligand>
        <name>Mg(2+)</name>
        <dbReference type="ChEBI" id="CHEBI:18420"/>
        <label>1</label>
    </ligand>
</feature>
<evidence type="ECO:0000259" key="16">
    <source>
        <dbReference type="PROSITE" id="PS51784"/>
    </source>
</evidence>
<accession>A0A432ZN01</accession>
<evidence type="ECO:0000256" key="4">
    <source>
        <dbReference type="ARBA" id="ARBA00022722"/>
    </source>
</evidence>
<dbReference type="GO" id="GO:0000175">
    <property type="term" value="F:3'-5'-RNA exonuclease activity"/>
    <property type="evidence" value="ECO:0007669"/>
    <property type="project" value="InterPro"/>
</dbReference>
<organism evidence="18 19">
    <name type="scientific">Pseudidiomarina taiwanensis</name>
    <dbReference type="NCBI Taxonomy" id="337250"/>
    <lineage>
        <taxon>Bacteria</taxon>
        <taxon>Pseudomonadati</taxon>
        <taxon>Pseudomonadota</taxon>
        <taxon>Gammaproteobacteria</taxon>
        <taxon>Alteromonadales</taxon>
        <taxon>Idiomarinaceae</taxon>
        <taxon>Pseudidiomarina</taxon>
    </lineage>
</organism>
<dbReference type="PANTHER" id="PTHR11046">
    <property type="entry name" value="OLIGORIBONUCLEASE, MITOCHONDRIAL"/>
    <property type="match status" value="1"/>
</dbReference>
<feature type="binding site" evidence="14">
    <location>
        <position position="13"/>
    </location>
    <ligand>
        <name>substrate</name>
    </ligand>
</feature>
<keyword evidence="9 15" id="KW-0460">Magnesium</keyword>
<evidence type="ECO:0000256" key="5">
    <source>
        <dbReference type="ARBA" id="ARBA00022723"/>
    </source>
</evidence>
<dbReference type="GO" id="GO:0008310">
    <property type="term" value="F:single-stranded DNA 3'-5' DNA exonuclease activity"/>
    <property type="evidence" value="ECO:0007669"/>
    <property type="project" value="UniProtKB-EC"/>
</dbReference>
<dbReference type="FunFam" id="1.20.1280.70:FF:000001">
    <property type="entry name" value="Exodeoxyribonuclease I"/>
    <property type="match status" value="1"/>
</dbReference>
<comment type="subunit">
    <text evidence="12">Monomer. Interacts with ssb (via C-terminus); this interaction stimulates the exonuclease activity by recruiting the enzyme to its substrate.</text>
</comment>
<dbReference type="EMBL" id="PIQG01000001">
    <property type="protein sequence ID" value="RUO79267.1"/>
    <property type="molecule type" value="Genomic_DNA"/>
</dbReference>
<evidence type="ECO:0000259" key="17">
    <source>
        <dbReference type="PROSITE" id="PS51785"/>
    </source>
</evidence>
<sequence length="483" mass="56346">MDPQLTFYWHDYETWGVNPQLDRPSQFAGLRTDLELEPCARPLRLYCQPSQEFLPQPMAVLVTGITPQYALQNGTIEAEFANRIAAEFSQANTVTVGYNNIQFDDEVTRYLFYRNFHDPYAHTWQNGNSRWDLINLVRACYALRPEGIQWPQHDDGRVSLKLEDLTRANGIDHGQAHDAMADVYATIAIAKLIKTKQPRLFDFAFQHRGKAALKKLIAEAEQSAQPLLHVHGFYGADNGYTSFIMPLDEHPDQPNQLIYWDLRCDPRAFLEATAETMRERRFMPKQERLEQQLEAFGGKVLALNKCPFLAPIKVLSEQRASELDISVPELIERYQWLRQQPEFRQRVIDVVSEQRDYQPHPSLQDPDFELYSGAFFSDHDRQAMTMIRATPPEQLAGLSLQFEDERIPEMLFRYRARNYPATLSANELARWRGFLQQRLLEPPKGALSTQEFIEQLEQLMLEHQDHPHQQRLLYDLYRYVESL</sequence>
<dbReference type="FunFam" id="3.30.420.10:FF:000033">
    <property type="entry name" value="Exodeoxyribonuclease I"/>
    <property type="match status" value="1"/>
</dbReference>
<dbReference type="EC" id="3.1.11.1" evidence="2 13"/>
<evidence type="ECO:0000256" key="11">
    <source>
        <dbReference type="ARBA" id="ARBA00023204"/>
    </source>
</evidence>
<name>A0A432ZN01_9GAMM</name>
<dbReference type="PROSITE" id="PS51785">
    <property type="entry name" value="EXOI_C"/>
    <property type="match status" value="1"/>
</dbReference>
<dbReference type="InterPro" id="IPR058561">
    <property type="entry name" value="Exonuc_1_C"/>
</dbReference>
<dbReference type="GO" id="GO:0003677">
    <property type="term" value="F:DNA binding"/>
    <property type="evidence" value="ECO:0007669"/>
    <property type="project" value="UniProtKB-KW"/>
</dbReference>
<feature type="domain" description="ExoI SH3-like" evidence="16">
    <location>
        <begin position="198"/>
        <end position="355"/>
    </location>
</feature>
<evidence type="ECO:0000313" key="18">
    <source>
        <dbReference type="EMBL" id="RUO79267.1"/>
    </source>
</evidence>
<keyword evidence="7 13" id="KW-0378">Hydrolase</keyword>
<dbReference type="Pfam" id="PF26016">
    <property type="entry name" value="ExoI_C"/>
    <property type="match status" value="1"/>
</dbReference>
<dbReference type="InterPro" id="IPR036397">
    <property type="entry name" value="RNaseH_sf"/>
</dbReference>
<dbReference type="PANTHER" id="PTHR11046:SF11">
    <property type="entry name" value="EXODEOXYRIBONUCLEASE I"/>
    <property type="match status" value="1"/>
</dbReference>
<feature type="domain" description="ExoI C-terminal" evidence="17">
    <location>
        <begin position="362"/>
        <end position="483"/>
    </location>
</feature>
<dbReference type="Gene3D" id="3.30.420.10">
    <property type="entry name" value="Ribonuclease H-like superfamily/Ribonuclease H"/>
    <property type="match status" value="1"/>
</dbReference>
<evidence type="ECO:0000256" key="12">
    <source>
        <dbReference type="ARBA" id="ARBA00046792"/>
    </source>
</evidence>